<keyword evidence="3" id="KW-1185">Reference proteome</keyword>
<organism evidence="2 3">
    <name type="scientific">Pristionchus mayeri</name>
    <dbReference type="NCBI Taxonomy" id="1317129"/>
    <lineage>
        <taxon>Eukaryota</taxon>
        <taxon>Metazoa</taxon>
        <taxon>Ecdysozoa</taxon>
        <taxon>Nematoda</taxon>
        <taxon>Chromadorea</taxon>
        <taxon>Rhabditida</taxon>
        <taxon>Rhabditina</taxon>
        <taxon>Diplogasteromorpha</taxon>
        <taxon>Diplogasteroidea</taxon>
        <taxon>Neodiplogasteridae</taxon>
        <taxon>Pristionchus</taxon>
    </lineage>
</organism>
<evidence type="ECO:0000313" key="3">
    <source>
        <dbReference type="Proteomes" id="UP001328107"/>
    </source>
</evidence>
<evidence type="ECO:0008006" key="4">
    <source>
        <dbReference type="Google" id="ProtNLM"/>
    </source>
</evidence>
<sequence>KVVRHVFTVLSVLCALPALIIILLCSNQVSRKYSAMIASIVAIGVCNDIMVQLVWDAIVLLPATCLIRYSVQSPGSRWKFQPIIRNILIAIAAITPQIIPILLKFSRHTLSTIRKNSTLSVTMRKFNATMTRVLIIQV</sequence>
<feature type="transmembrane region" description="Helical" evidence="1">
    <location>
        <begin position="6"/>
        <end position="25"/>
    </location>
</feature>
<feature type="non-terminal residue" evidence="2">
    <location>
        <position position="138"/>
    </location>
</feature>
<feature type="transmembrane region" description="Helical" evidence="1">
    <location>
        <begin position="83"/>
        <end position="105"/>
    </location>
</feature>
<feature type="transmembrane region" description="Helical" evidence="1">
    <location>
        <begin position="37"/>
        <end position="63"/>
    </location>
</feature>
<keyword evidence="1" id="KW-0812">Transmembrane</keyword>
<dbReference type="Proteomes" id="UP001328107">
    <property type="component" value="Unassembled WGS sequence"/>
</dbReference>
<dbReference type="AlphaFoldDB" id="A0AAN5IDN8"/>
<evidence type="ECO:0000256" key="1">
    <source>
        <dbReference type="SAM" id="Phobius"/>
    </source>
</evidence>
<evidence type="ECO:0000313" key="2">
    <source>
        <dbReference type="EMBL" id="GMR62517.1"/>
    </source>
</evidence>
<reference evidence="3" key="1">
    <citation type="submission" date="2022-10" db="EMBL/GenBank/DDBJ databases">
        <title>Genome assembly of Pristionchus species.</title>
        <authorList>
            <person name="Yoshida K."/>
            <person name="Sommer R.J."/>
        </authorList>
    </citation>
    <scope>NUCLEOTIDE SEQUENCE [LARGE SCALE GENOMIC DNA]</scope>
    <source>
        <strain evidence="3">RS5460</strain>
    </source>
</reference>
<feature type="non-terminal residue" evidence="2">
    <location>
        <position position="1"/>
    </location>
</feature>
<protein>
    <recommendedName>
        <fullName evidence="4">G protein-coupled receptor</fullName>
    </recommendedName>
</protein>
<comment type="caution">
    <text evidence="2">The sequence shown here is derived from an EMBL/GenBank/DDBJ whole genome shotgun (WGS) entry which is preliminary data.</text>
</comment>
<name>A0AAN5IDN8_9BILA</name>
<accession>A0AAN5IDN8</accession>
<keyword evidence="1" id="KW-0472">Membrane</keyword>
<dbReference type="EMBL" id="BTRK01000006">
    <property type="protein sequence ID" value="GMR62517.1"/>
    <property type="molecule type" value="Genomic_DNA"/>
</dbReference>
<keyword evidence="1" id="KW-1133">Transmembrane helix</keyword>
<gene>
    <name evidence="2" type="ORF">PMAYCL1PPCAC_32712</name>
</gene>
<proteinExistence type="predicted"/>